<organism evidence="1 2">
    <name type="scientific">Rhinocladiella mackenziei CBS 650.93</name>
    <dbReference type="NCBI Taxonomy" id="1442369"/>
    <lineage>
        <taxon>Eukaryota</taxon>
        <taxon>Fungi</taxon>
        <taxon>Dikarya</taxon>
        <taxon>Ascomycota</taxon>
        <taxon>Pezizomycotina</taxon>
        <taxon>Eurotiomycetes</taxon>
        <taxon>Chaetothyriomycetidae</taxon>
        <taxon>Chaetothyriales</taxon>
        <taxon>Herpotrichiellaceae</taxon>
        <taxon>Rhinocladiella</taxon>
    </lineage>
</organism>
<accession>A0A0D2IX60</accession>
<evidence type="ECO:0000313" key="1">
    <source>
        <dbReference type="EMBL" id="KIX01195.1"/>
    </source>
</evidence>
<sequence length="129" mass="15201">MSDPTRFVCFVYTWVTKRPDSDTEFACVIQEFSYLDTTKAVPRYFNSSSFSSEWLDRRNRLLAKWKCPVMILRGFDSKTQPRELYENSKEHIPGVPNVVVEYMPGGHFWTLSLQGRQPGIFKNYSRCER</sequence>
<dbReference type="SUPFAM" id="SSF53474">
    <property type="entry name" value="alpha/beta-Hydrolases"/>
    <property type="match status" value="1"/>
</dbReference>
<gene>
    <name evidence="1" type="ORF">Z518_08920</name>
</gene>
<dbReference type="GeneID" id="25296991"/>
<dbReference type="OrthoDB" id="284184at2759"/>
<evidence type="ECO:0008006" key="3">
    <source>
        <dbReference type="Google" id="ProtNLM"/>
    </source>
</evidence>
<dbReference type="HOGENOM" id="CLU_1950009_0_0_1"/>
<dbReference type="AlphaFoldDB" id="A0A0D2IX60"/>
<dbReference type="VEuPathDB" id="FungiDB:Z518_08920"/>
<reference evidence="1 2" key="1">
    <citation type="submission" date="2015-01" db="EMBL/GenBank/DDBJ databases">
        <title>The Genome Sequence of Rhinocladiella mackenzie CBS 650.93.</title>
        <authorList>
            <consortium name="The Broad Institute Genomics Platform"/>
            <person name="Cuomo C."/>
            <person name="de Hoog S."/>
            <person name="Gorbushina A."/>
            <person name="Stielow B."/>
            <person name="Teixiera M."/>
            <person name="Abouelleil A."/>
            <person name="Chapman S.B."/>
            <person name="Priest M."/>
            <person name="Young S.K."/>
            <person name="Wortman J."/>
            <person name="Nusbaum C."/>
            <person name="Birren B."/>
        </authorList>
    </citation>
    <scope>NUCLEOTIDE SEQUENCE [LARGE SCALE GENOMIC DNA]</scope>
    <source>
        <strain evidence="1 2">CBS 650.93</strain>
    </source>
</reference>
<proteinExistence type="predicted"/>
<dbReference type="RefSeq" id="XP_013268331.1">
    <property type="nucleotide sequence ID" value="XM_013412877.1"/>
</dbReference>
<name>A0A0D2IX60_9EURO</name>
<evidence type="ECO:0000313" key="2">
    <source>
        <dbReference type="Proteomes" id="UP000053617"/>
    </source>
</evidence>
<dbReference type="Proteomes" id="UP000053617">
    <property type="component" value="Unassembled WGS sequence"/>
</dbReference>
<dbReference type="EMBL" id="KN847481">
    <property type="protein sequence ID" value="KIX01195.1"/>
    <property type="molecule type" value="Genomic_DNA"/>
</dbReference>
<dbReference type="STRING" id="1442369.A0A0D2IX60"/>
<protein>
    <recommendedName>
        <fullName evidence="3">AB hydrolase-1 domain-containing protein</fullName>
    </recommendedName>
</protein>
<dbReference type="InterPro" id="IPR029058">
    <property type="entry name" value="AB_hydrolase_fold"/>
</dbReference>
<keyword evidence="2" id="KW-1185">Reference proteome</keyword>
<dbReference type="Gene3D" id="3.40.50.1820">
    <property type="entry name" value="alpha/beta hydrolase"/>
    <property type="match status" value="1"/>
</dbReference>